<organism evidence="1 2">
    <name type="scientific">Streptomyces bobili</name>
    <dbReference type="NCBI Taxonomy" id="67280"/>
    <lineage>
        <taxon>Bacteria</taxon>
        <taxon>Bacillati</taxon>
        <taxon>Actinomycetota</taxon>
        <taxon>Actinomycetes</taxon>
        <taxon>Kitasatosporales</taxon>
        <taxon>Streptomycetaceae</taxon>
        <taxon>Streptomyces</taxon>
    </lineage>
</organism>
<keyword evidence="2" id="KW-1185">Reference proteome</keyword>
<gene>
    <name evidence="1" type="ORF">OHT53_40470</name>
</gene>
<protein>
    <recommendedName>
        <fullName evidence="3">Transposase</fullName>
    </recommendedName>
</protein>
<accession>A0ABZ1RAB8</accession>
<evidence type="ECO:0008006" key="3">
    <source>
        <dbReference type="Google" id="ProtNLM"/>
    </source>
</evidence>
<dbReference type="EMBL" id="CP108038">
    <property type="protein sequence ID" value="WUN91946.1"/>
    <property type="molecule type" value="Genomic_DNA"/>
</dbReference>
<sequence>MQHRFKAGCTSSMRLYRELLALGYTGGYHVVNRYVMAIRKGIAIPARTATPSPRTITPWIMRPQGILRQGTSRR</sequence>
<dbReference type="RefSeq" id="WP_328737657.1">
    <property type="nucleotide sequence ID" value="NZ_CP108038.1"/>
</dbReference>
<evidence type="ECO:0000313" key="2">
    <source>
        <dbReference type="Proteomes" id="UP001432071"/>
    </source>
</evidence>
<reference evidence="1" key="1">
    <citation type="submission" date="2022-10" db="EMBL/GenBank/DDBJ databases">
        <title>The complete genomes of actinobacterial strains from the NBC collection.</title>
        <authorList>
            <person name="Joergensen T.S."/>
            <person name="Alvarez Arevalo M."/>
            <person name="Sterndorff E.B."/>
            <person name="Faurdal D."/>
            <person name="Vuksanovic O."/>
            <person name="Mourched A.-S."/>
            <person name="Charusanti P."/>
            <person name="Shaw S."/>
            <person name="Blin K."/>
            <person name="Weber T."/>
        </authorList>
    </citation>
    <scope>NUCLEOTIDE SEQUENCE</scope>
    <source>
        <strain evidence="1">NBC_00302</strain>
    </source>
</reference>
<evidence type="ECO:0000313" key="1">
    <source>
        <dbReference type="EMBL" id="WUN91946.1"/>
    </source>
</evidence>
<dbReference type="Proteomes" id="UP001432071">
    <property type="component" value="Chromosome"/>
</dbReference>
<name>A0ABZ1RAB8_9ACTN</name>
<dbReference type="GeneID" id="93767398"/>
<proteinExistence type="predicted"/>